<feature type="compositionally biased region" description="Basic and acidic residues" evidence="1">
    <location>
        <begin position="28"/>
        <end position="38"/>
    </location>
</feature>
<dbReference type="Proteomes" id="UP000198885">
    <property type="component" value="Unassembled WGS sequence"/>
</dbReference>
<evidence type="ECO:0000256" key="1">
    <source>
        <dbReference type="SAM" id="MobiDB-lite"/>
    </source>
</evidence>
<dbReference type="SUPFAM" id="SSF46785">
    <property type="entry name" value="Winged helix' DNA-binding domain"/>
    <property type="match status" value="1"/>
</dbReference>
<feature type="region of interest" description="Disordered" evidence="1">
    <location>
        <begin position="1"/>
        <end position="38"/>
    </location>
</feature>
<feature type="domain" description="HTH marR-type" evidence="2">
    <location>
        <begin position="39"/>
        <end position="174"/>
    </location>
</feature>
<proteinExistence type="predicted"/>
<evidence type="ECO:0000313" key="3">
    <source>
        <dbReference type="EMBL" id="SES15617.1"/>
    </source>
</evidence>
<dbReference type="RefSeq" id="WP_328586857.1">
    <property type="nucleotide sequence ID" value="NZ_CBDDGO010000004.1"/>
</dbReference>
<dbReference type="AlphaFoldDB" id="A0A1H9V2Z0"/>
<evidence type="ECO:0000313" key="4">
    <source>
        <dbReference type="Proteomes" id="UP000198885"/>
    </source>
</evidence>
<dbReference type="SMART" id="SM00347">
    <property type="entry name" value="HTH_MARR"/>
    <property type="match status" value="1"/>
</dbReference>
<accession>A0A1H9V2Z0</accession>
<reference evidence="3 4" key="1">
    <citation type="submission" date="2016-10" db="EMBL/GenBank/DDBJ databases">
        <authorList>
            <person name="de Groot N.N."/>
        </authorList>
    </citation>
    <scope>NUCLEOTIDE SEQUENCE [LARGE SCALE GENOMIC DNA]</scope>
    <source>
        <strain evidence="3 4">DSM 23042</strain>
    </source>
</reference>
<sequence>MSLNSTRTGRAKDTDAVPAESRNAPGDARLEGTDHRAPMDRTDKSLVAIRRILRSTELYGRELAKAAGLTAVQIRVLQIVAEQGRATPKEICRRMGVSAATMSSLLDRLQKKRMVERHPSAHDRRVTNIVITPEGQHAVDTAPDPLQQKYVKKFESLEDWEQAMIVSVLERVASMLDETGIEASPVLDIGDFSSKTGPF</sequence>
<dbReference type="GO" id="GO:0006950">
    <property type="term" value="P:response to stress"/>
    <property type="evidence" value="ECO:0007669"/>
    <property type="project" value="TreeGrafter"/>
</dbReference>
<dbReference type="InterPro" id="IPR036390">
    <property type="entry name" value="WH_DNA-bd_sf"/>
</dbReference>
<dbReference type="PANTHER" id="PTHR33164:SF89">
    <property type="entry name" value="MARR FAMILY REGULATORY PROTEIN"/>
    <property type="match status" value="1"/>
</dbReference>
<dbReference type="PANTHER" id="PTHR33164">
    <property type="entry name" value="TRANSCRIPTIONAL REGULATOR, MARR FAMILY"/>
    <property type="match status" value="1"/>
</dbReference>
<dbReference type="PRINTS" id="PR00598">
    <property type="entry name" value="HTHMARR"/>
</dbReference>
<keyword evidence="3" id="KW-0238">DNA-binding</keyword>
<protein>
    <submittedName>
        <fullName evidence="3">DNA-binding transcriptional regulator, MarR family</fullName>
    </submittedName>
</protein>
<dbReference type="Pfam" id="PF12802">
    <property type="entry name" value="MarR_2"/>
    <property type="match status" value="1"/>
</dbReference>
<dbReference type="InterPro" id="IPR039422">
    <property type="entry name" value="MarR/SlyA-like"/>
</dbReference>
<dbReference type="InterPro" id="IPR036388">
    <property type="entry name" value="WH-like_DNA-bd_sf"/>
</dbReference>
<dbReference type="STRING" id="641238.SAMN04490244_106179"/>
<dbReference type="PROSITE" id="PS50995">
    <property type="entry name" value="HTH_MARR_2"/>
    <property type="match status" value="1"/>
</dbReference>
<dbReference type="EMBL" id="FOGU01000006">
    <property type="protein sequence ID" value="SES15617.1"/>
    <property type="molecule type" value="Genomic_DNA"/>
</dbReference>
<dbReference type="GO" id="GO:0003677">
    <property type="term" value="F:DNA binding"/>
    <property type="evidence" value="ECO:0007669"/>
    <property type="project" value="UniProtKB-KW"/>
</dbReference>
<organism evidence="3 4">
    <name type="scientific">Tranquillimonas rosea</name>
    <dbReference type="NCBI Taxonomy" id="641238"/>
    <lineage>
        <taxon>Bacteria</taxon>
        <taxon>Pseudomonadati</taxon>
        <taxon>Pseudomonadota</taxon>
        <taxon>Alphaproteobacteria</taxon>
        <taxon>Rhodobacterales</taxon>
        <taxon>Roseobacteraceae</taxon>
        <taxon>Tranquillimonas</taxon>
    </lineage>
</organism>
<name>A0A1H9V2Z0_9RHOB</name>
<dbReference type="GO" id="GO:0003700">
    <property type="term" value="F:DNA-binding transcription factor activity"/>
    <property type="evidence" value="ECO:0007669"/>
    <property type="project" value="InterPro"/>
</dbReference>
<gene>
    <name evidence="3" type="ORF">SAMN04490244_106179</name>
</gene>
<dbReference type="InterPro" id="IPR000835">
    <property type="entry name" value="HTH_MarR-typ"/>
</dbReference>
<evidence type="ECO:0000259" key="2">
    <source>
        <dbReference type="PROSITE" id="PS50995"/>
    </source>
</evidence>
<dbReference type="Gene3D" id="1.10.10.10">
    <property type="entry name" value="Winged helix-like DNA-binding domain superfamily/Winged helix DNA-binding domain"/>
    <property type="match status" value="1"/>
</dbReference>
<keyword evidence="4" id="KW-1185">Reference proteome</keyword>